<organism evidence="1 2">
    <name type="scientific">Candidatus Criblamydia sequanensis CRIB-18</name>
    <dbReference type="NCBI Taxonomy" id="1437425"/>
    <lineage>
        <taxon>Bacteria</taxon>
        <taxon>Pseudomonadati</taxon>
        <taxon>Chlamydiota</taxon>
        <taxon>Chlamydiia</taxon>
        <taxon>Parachlamydiales</taxon>
        <taxon>Candidatus Criblamydiaceae</taxon>
        <taxon>Candidatus Criblamydia</taxon>
    </lineage>
</organism>
<gene>
    <name evidence="1" type="ORF">CSEC_1693</name>
</gene>
<proteinExistence type="predicted"/>
<name>A0A090D2B4_9BACT</name>
<accession>A0A090D2B4</accession>
<dbReference type="InterPro" id="IPR010344">
    <property type="entry name" value="YbjH"/>
</dbReference>
<evidence type="ECO:0000313" key="2">
    <source>
        <dbReference type="Proteomes" id="UP000031552"/>
    </source>
</evidence>
<reference evidence="1" key="1">
    <citation type="submission" date="2013-12" db="EMBL/GenBank/DDBJ databases">
        <authorList>
            <person name="Linke B."/>
        </authorList>
    </citation>
    <scope>NUCLEOTIDE SEQUENCE [LARGE SCALE GENOMIC DNA]</scope>
    <source>
        <strain evidence="1">CRIB-18</strain>
    </source>
</reference>
<evidence type="ECO:0000313" key="1">
    <source>
        <dbReference type="EMBL" id="CDR34505.1"/>
    </source>
</evidence>
<dbReference type="EMBL" id="CCEJ010000008">
    <property type="protein sequence ID" value="CDR34505.1"/>
    <property type="molecule type" value="Genomic_DNA"/>
</dbReference>
<comment type="caution">
    <text evidence="1">The sequence shown here is derived from an EMBL/GenBank/DDBJ whole genome shotgun (WGS) entry which is preliminary data.</text>
</comment>
<reference evidence="1" key="2">
    <citation type="submission" date="2014-09" db="EMBL/GenBank/DDBJ databases">
        <title>Criblamydia sequanensis harbors a mega-plasmid encoding arsenite resistance.</title>
        <authorList>
            <person name="Bertelli C."/>
            <person name="Goesmann A."/>
            <person name="Greub G."/>
        </authorList>
    </citation>
    <scope>NUCLEOTIDE SEQUENCE [LARGE SCALE GENOMIC DNA]</scope>
    <source>
        <strain evidence="1">CRIB-18</strain>
    </source>
</reference>
<dbReference type="STRING" id="1437425.CSEC_1693"/>
<dbReference type="Proteomes" id="UP000031552">
    <property type="component" value="Unassembled WGS sequence"/>
</dbReference>
<dbReference type="Pfam" id="PF06082">
    <property type="entry name" value="YjbH"/>
    <property type="match status" value="2"/>
</dbReference>
<dbReference type="AlphaFoldDB" id="A0A090D2B4"/>
<keyword evidence="2" id="KW-1185">Reference proteome</keyword>
<dbReference type="eggNOG" id="COG0671">
    <property type="taxonomic scope" value="Bacteria"/>
</dbReference>
<protein>
    <submittedName>
        <fullName evidence="1">Uncharacterized protein</fullName>
    </submittedName>
</protein>
<sequence length="691" mass="79130">MERRNLFDDLTIVESINKRLCYRVPLHYNHLLMGGYINMPSARIGNEGELGAGFAYVSPYHIYSARCELNYWLEVSLNYRVFKGVDDPVLTPFGFGDMSDKGANIKLAILHPEDSDYVLPGIAVGLEDFLGTKSFEASYVALTKVFAKEAMELTLGYGGKRIRGFFGGFSWMPFKNYEESWIYPLFLVAEYDATPYKDKNIEPHPDGREKKSAINLGLKWRVFDTFDLSASYIRGCAFAFSLSTFYNFGMTKGFVPKVEDPLPYRAPVVHEPISQLRPEEAFSQELAYVLKSQGFMLLKVSLTQEPLGLATLRIHAENLAYSEEEEVRRRISYIMASLVPDGIQAITVVIEGDGFEAQEYHFLSAWLKAFQLGGMGFYELKIHSPLLDYKALPPYAETVIFKANRPAISFFVLPDFHSFFGSAKGKFKYAFGAAPGIEGYLSNAIYYTARVGFLFVSDIDNLKDVDRLNPSQLLNVRSDIINYYKQRGLTFQELYFRKIWNLGNAFFSKLSWGWLERMYGGVAGEILYYPVNSCFALGIEGAVVKKRTTTGFGFEKKIRRLRGFTPTYVNFIGNQAFFNLYYDWKGPDLEFRIKVGQFLARDFGVRYEVSRYFESGLRVTFWYTRTNGHDEINGSTYYDKGAMISMPLDIFYTQSSRKRFYYGMSAWLRDVGQFANTGGNLYDLINDLREY</sequence>